<reference evidence="2 3" key="1">
    <citation type="submission" date="2024-02" db="EMBL/GenBank/DDBJ databases">
        <title>De novo assembly and annotation of 12 fungi associated with fruit tree decline syndrome in Ontario, Canada.</title>
        <authorList>
            <person name="Sulman M."/>
            <person name="Ellouze W."/>
            <person name="Ilyukhin E."/>
        </authorList>
    </citation>
    <scope>NUCLEOTIDE SEQUENCE [LARGE SCALE GENOMIC DNA]</scope>
    <source>
        <strain evidence="2 3">M97-236</strain>
    </source>
</reference>
<sequence length="323" mass="35919">MAPAWRIAQPYCVALAPQINSPEPLWYVGCKVMTGEDKLFYSQTYFEANYSDLSRWSKTIPNASRTCFVTFGLNLSYFACAPRYGSIWAGIPSELEDKVRKSFETPSCVSLGAHNAWFVLWPDGNCAWNFNGHYNALNDILTAASPRSVSYVAISPYNRHHYFIAFKNQSIKYDFTGAPPEWMKLMTEVFEAWAAERLQKPQQQYLPPTGIVYPPPQPHQPPQQQAAYYYNNAVAEHPPAPGHILPMSPPLTPNTPSTCYSSPALPYAAPINPYAYRPPLQGAVEMPVELPGSTTLAAPTPAPARSVSTEVSNSSLFPMKSVR</sequence>
<evidence type="ECO:0000313" key="3">
    <source>
        <dbReference type="Proteomes" id="UP001521222"/>
    </source>
</evidence>
<feature type="compositionally biased region" description="Polar residues" evidence="1">
    <location>
        <begin position="306"/>
        <end position="316"/>
    </location>
</feature>
<protein>
    <submittedName>
        <fullName evidence="2">Uncharacterized protein</fullName>
    </submittedName>
</protein>
<keyword evidence="3" id="KW-1185">Reference proteome</keyword>
<proteinExistence type="predicted"/>
<evidence type="ECO:0000313" key="2">
    <source>
        <dbReference type="EMBL" id="KAL1611355.1"/>
    </source>
</evidence>
<feature type="region of interest" description="Disordered" evidence="1">
    <location>
        <begin position="295"/>
        <end position="323"/>
    </location>
</feature>
<dbReference type="Proteomes" id="UP001521222">
    <property type="component" value="Unassembled WGS sequence"/>
</dbReference>
<name>A0ABR3S3V7_9PLEO</name>
<comment type="caution">
    <text evidence="2">The sequence shown here is derived from an EMBL/GenBank/DDBJ whole genome shotgun (WGS) entry which is preliminary data.</text>
</comment>
<organism evidence="2 3">
    <name type="scientific">Nothophoma quercina</name>
    <dbReference type="NCBI Taxonomy" id="749835"/>
    <lineage>
        <taxon>Eukaryota</taxon>
        <taxon>Fungi</taxon>
        <taxon>Dikarya</taxon>
        <taxon>Ascomycota</taxon>
        <taxon>Pezizomycotina</taxon>
        <taxon>Dothideomycetes</taxon>
        <taxon>Pleosporomycetidae</taxon>
        <taxon>Pleosporales</taxon>
        <taxon>Pleosporineae</taxon>
        <taxon>Didymellaceae</taxon>
        <taxon>Nothophoma</taxon>
    </lineage>
</organism>
<dbReference type="EMBL" id="JAKIXB020000001">
    <property type="protein sequence ID" value="KAL1611355.1"/>
    <property type="molecule type" value="Genomic_DNA"/>
</dbReference>
<accession>A0ABR3S3V7</accession>
<evidence type="ECO:0000256" key="1">
    <source>
        <dbReference type="SAM" id="MobiDB-lite"/>
    </source>
</evidence>
<gene>
    <name evidence="2" type="ORF">SLS59_000073</name>
</gene>